<organism evidence="1 2">
    <name type="scientific">Gordonia prachuapensis</name>
    <dbReference type="NCBI Taxonomy" id="3115651"/>
    <lineage>
        <taxon>Bacteria</taxon>
        <taxon>Bacillati</taxon>
        <taxon>Actinomycetota</taxon>
        <taxon>Actinomycetes</taxon>
        <taxon>Mycobacteriales</taxon>
        <taxon>Gordoniaceae</taxon>
        <taxon>Gordonia</taxon>
    </lineage>
</organism>
<comment type="caution">
    <text evidence="1">The sequence shown here is derived from an EMBL/GenBank/DDBJ whole genome shotgun (WGS) entry which is preliminary data.</text>
</comment>
<dbReference type="SUPFAM" id="SSF56024">
    <property type="entry name" value="Phospholipase D/nuclease"/>
    <property type="match status" value="1"/>
</dbReference>
<keyword evidence="2" id="KW-1185">Reference proteome</keyword>
<dbReference type="Proteomes" id="UP001335729">
    <property type="component" value="Unassembled WGS sequence"/>
</dbReference>
<gene>
    <name evidence="1" type="ORF">V1Y59_18405</name>
</gene>
<evidence type="ECO:0000313" key="2">
    <source>
        <dbReference type="Proteomes" id="UP001335729"/>
    </source>
</evidence>
<accession>A0ABU7MXM7</accession>
<protein>
    <recommendedName>
        <fullName evidence="3">Phospholipase D-like domain-containing protein</fullName>
    </recommendedName>
</protein>
<proteinExistence type="predicted"/>
<evidence type="ECO:0008006" key="3">
    <source>
        <dbReference type="Google" id="ProtNLM"/>
    </source>
</evidence>
<dbReference type="Gene3D" id="3.30.870.10">
    <property type="entry name" value="Endonuclease Chain A"/>
    <property type="match status" value="1"/>
</dbReference>
<name>A0ABU7MXM7_9ACTN</name>
<dbReference type="RefSeq" id="WP_330506405.1">
    <property type="nucleotide sequence ID" value="NZ_JAZDUE010000016.1"/>
</dbReference>
<dbReference type="EMBL" id="JAZDUE010000016">
    <property type="protein sequence ID" value="MEE4025063.1"/>
    <property type="molecule type" value="Genomic_DNA"/>
</dbReference>
<sequence length="444" mass="50181">MTEQFRTFQRRFGESRPGLQLIAVEHAAIPVSVLRADVLAQEKKKLPIAENYTLQFVQRGVDTPKAIASFLGLDTAHIIEAVASQVSENHLRRLSGGRLALTPLGTEIVRNLAASQPVLRQLPISFDRLTWTLADYRESALIKKSEAEKRGMWILPAARSAHIGVDDVSANDFNTLFKDDRIQVLRVRKVSAKKHRYLSVQMLVYADQSRRELELAICIDDELATDHGLALDRIEAVERLGISFGEAEPRPILDDDLESRRSTHCEVDFVDAPAAVREIGAGGEVAAMVRGVSVFEHADLLSEALSTANYRILIIAPWVKNSVVSTEFVSKLERRLRSGVEVTIAHGYGDDDRGSDEYALKRLHNLATRFDNFLFIRVKNTHAKILIFDSCWVTTSFNWLSFRGDSDRTYRMEEGTLVRIPNRVDTEYVRYLSLIRQHEVRESL</sequence>
<evidence type="ECO:0000313" key="1">
    <source>
        <dbReference type="EMBL" id="MEE4025063.1"/>
    </source>
</evidence>
<reference evidence="1 2" key="1">
    <citation type="submission" date="2024-01" db="EMBL/GenBank/DDBJ databases">
        <title>Draft genome sequence of Gordonia sp. PKS22-38.</title>
        <authorList>
            <person name="Suphannarot A."/>
            <person name="Mingma R."/>
        </authorList>
    </citation>
    <scope>NUCLEOTIDE SEQUENCE [LARGE SCALE GENOMIC DNA]</scope>
    <source>
        <strain evidence="1 2">PKS22-38</strain>
    </source>
</reference>